<dbReference type="InterPro" id="IPR051173">
    <property type="entry name" value="Ca_channel_alpha-2/delta"/>
</dbReference>
<feature type="compositionally biased region" description="Pro residues" evidence="1">
    <location>
        <begin position="40"/>
        <end position="50"/>
    </location>
</feature>
<dbReference type="Pfam" id="PF12034">
    <property type="entry name" value="YfbK_C"/>
    <property type="match status" value="2"/>
</dbReference>
<name>A0ABR6GLE2_9BURK</name>
<dbReference type="SMART" id="SM00327">
    <property type="entry name" value="VWA"/>
    <property type="match status" value="1"/>
</dbReference>
<feature type="region of interest" description="Disordered" evidence="1">
    <location>
        <begin position="459"/>
        <end position="502"/>
    </location>
</feature>
<dbReference type="InterPro" id="IPR021908">
    <property type="entry name" value="YfbK_C"/>
</dbReference>
<dbReference type="InterPro" id="IPR022156">
    <property type="entry name" value="Uncharacterised_YfbK_N"/>
</dbReference>
<reference evidence="3 4" key="1">
    <citation type="submission" date="2020-08" db="EMBL/GenBank/DDBJ databases">
        <title>Genomic Encyclopedia of Type Strains, Phase III (KMG-III): the genomes of soil and plant-associated and newly described type strains.</title>
        <authorList>
            <person name="Whitman W."/>
        </authorList>
    </citation>
    <scope>NUCLEOTIDE SEQUENCE [LARGE SCALE GENOMIC DNA]</scope>
    <source>
        <strain evidence="3 4">CECT 7247</strain>
    </source>
</reference>
<protein>
    <submittedName>
        <fullName evidence="3">Ca-activated chloride channel family protein</fullName>
    </submittedName>
</protein>
<dbReference type="PANTHER" id="PTHR10166:SF37">
    <property type="entry name" value="STOLID, ISOFORM H"/>
    <property type="match status" value="1"/>
</dbReference>
<feature type="region of interest" description="Disordered" evidence="1">
    <location>
        <begin position="18"/>
        <end position="50"/>
    </location>
</feature>
<accession>A0ABR6GLE2</accession>
<dbReference type="PANTHER" id="PTHR10166">
    <property type="entry name" value="VOLTAGE-DEPENDENT CALCIUM CHANNEL SUBUNIT ALPHA-2/DELTA-RELATED"/>
    <property type="match status" value="1"/>
</dbReference>
<dbReference type="Pfam" id="PF13519">
    <property type="entry name" value="VWA_2"/>
    <property type="match status" value="1"/>
</dbReference>
<dbReference type="PROSITE" id="PS50234">
    <property type="entry name" value="VWFA"/>
    <property type="match status" value="1"/>
</dbReference>
<comment type="caution">
    <text evidence="3">The sequence shown here is derived from an EMBL/GenBank/DDBJ whole genome shotgun (WGS) entry which is preliminary data.</text>
</comment>
<dbReference type="Pfam" id="PF12450">
    <property type="entry name" value="vWF_A"/>
    <property type="match status" value="1"/>
</dbReference>
<dbReference type="Gene3D" id="3.40.50.410">
    <property type="entry name" value="von Willebrand factor, type A domain"/>
    <property type="match status" value="1"/>
</dbReference>
<dbReference type="InterPro" id="IPR036465">
    <property type="entry name" value="vWFA_dom_sf"/>
</dbReference>
<dbReference type="InterPro" id="IPR002035">
    <property type="entry name" value="VWF_A"/>
</dbReference>
<dbReference type="SUPFAM" id="SSF53300">
    <property type="entry name" value="vWA-like"/>
    <property type="match status" value="1"/>
</dbReference>
<dbReference type="RefSeq" id="WP_221193658.1">
    <property type="nucleotide sequence ID" value="NZ_JACHXO010000001.1"/>
</dbReference>
<proteinExistence type="predicted"/>
<evidence type="ECO:0000313" key="4">
    <source>
        <dbReference type="Proteomes" id="UP000574369"/>
    </source>
</evidence>
<keyword evidence="4" id="KW-1185">Reference proteome</keyword>
<dbReference type="Proteomes" id="UP000574369">
    <property type="component" value="Unassembled WGS sequence"/>
</dbReference>
<dbReference type="CDD" id="cd01465">
    <property type="entry name" value="vWA_subgroup"/>
    <property type="match status" value="1"/>
</dbReference>
<organism evidence="3 4">
    <name type="scientific">Roseateles terrae</name>
    <dbReference type="NCBI Taxonomy" id="431060"/>
    <lineage>
        <taxon>Bacteria</taxon>
        <taxon>Pseudomonadati</taxon>
        <taxon>Pseudomonadota</taxon>
        <taxon>Betaproteobacteria</taxon>
        <taxon>Burkholderiales</taxon>
        <taxon>Sphaerotilaceae</taxon>
        <taxon>Roseateles</taxon>
    </lineage>
</organism>
<evidence type="ECO:0000313" key="3">
    <source>
        <dbReference type="EMBL" id="MBB3192923.1"/>
    </source>
</evidence>
<gene>
    <name evidence="3" type="ORF">FHS28_000288</name>
</gene>
<feature type="domain" description="VWFA" evidence="2">
    <location>
        <begin position="214"/>
        <end position="392"/>
    </location>
</feature>
<evidence type="ECO:0000256" key="1">
    <source>
        <dbReference type="SAM" id="MobiDB-lite"/>
    </source>
</evidence>
<sequence length="603" mass="64444">MVSMLTAAVALLTACANGDPPPQSRHDAKAPPEVLLPSAPLSPTPLPPPPPPEALIMPAPAMKEFVGGPPTAAPMSVAPPATGTMSRSRLLPPSYQPQWQAQPDTAKYESYTENPWQRVAEQPVSTFSASVDTGSYANVRRFINRGQLPPKDAVRVEELVNYFGFDDAGPAPDAKDPFKVRTQVMASPWHLDRGLIRITVKGKDVAKSTLPPANLVFLVDVSGSMGPQDRLPLVQSGLKLLTAQLRPQDRVSLVTYASGSQVVLPPTPGDQKERINQAIDQLRAGGGTYGEGGIRLAYAQAREALIKDGINRVLLATDGDLNIGVTDPLILKALVEEQRKLGISLTTLGVGDSNYNEALMKRLADVGNGSYHYLDSLQEAHKVLVNEMTSTLAIIAQDLKLQLEFNPAVVQEYRLIGYELHALKREDFNNDKVDAGDIGAGHQVTALYEFIPRGAKGTVDPLRYGTQGDEAPDSGKGGHGGKGGGGSPGSKSAAGQATSGQAKSNELAWVKLRYKQPGETQSRLTELPVARPATLPSVAGLDADTRFAVAVAAWGQWLRGSSLIGDYGPAQFVQLARDSRGDDRYGHRAEFARLAELSATLKQ</sequence>
<dbReference type="EMBL" id="JACHXO010000001">
    <property type="protein sequence ID" value="MBB3192923.1"/>
    <property type="molecule type" value="Genomic_DNA"/>
</dbReference>
<feature type="compositionally biased region" description="Gly residues" evidence="1">
    <location>
        <begin position="475"/>
        <end position="488"/>
    </location>
</feature>
<evidence type="ECO:0000259" key="2">
    <source>
        <dbReference type="PROSITE" id="PS50234"/>
    </source>
</evidence>